<keyword evidence="21" id="KW-1185">Reference proteome</keyword>
<evidence type="ECO:0000256" key="8">
    <source>
        <dbReference type="ARBA" id="ARBA00022679"/>
    </source>
</evidence>
<dbReference type="GO" id="GO:0046872">
    <property type="term" value="F:metal ion binding"/>
    <property type="evidence" value="ECO:0007669"/>
    <property type="project" value="UniProtKB-KW"/>
</dbReference>
<evidence type="ECO:0000256" key="9">
    <source>
        <dbReference type="ARBA" id="ARBA00022692"/>
    </source>
</evidence>
<organism evidence="20 21">
    <name type="scientific">Pichia kluyveri</name>
    <name type="common">Yeast</name>
    <dbReference type="NCBI Taxonomy" id="36015"/>
    <lineage>
        <taxon>Eukaryota</taxon>
        <taxon>Fungi</taxon>
        <taxon>Dikarya</taxon>
        <taxon>Ascomycota</taxon>
        <taxon>Saccharomycotina</taxon>
        <taxon>Pichiomycetes</taxon>
        <taxon>Pichiales</taxon>
        <taxon>Pichiaceae</taxon>
        <taxon>Pichia</taxon>
    </lineage>
</organism>
<dbReference type="CDD" id="cd06855">
    <property type="entry name" value="GT_GPT_euk"/>
    <property type="match status" value="1"/>
</dbReference>
<evidence type="ECO:0000256" key="4">
    <source>
        <dbReference type="ARBA" id="ARBA00009317"/>
    </source>
</evidence>
<dbReference type="EC" id="2.7.8.15" evidence="5"/>
<evidence type="ECO:0000256" key="3">
    <source>
        <dbReference type="ARBA" id="ARBA00004922"/>
    </source>
</evidence>
<comment type="similarity">
    <text evidence="4">Belongs to the glycosyltransferase 4 family.</text>
</comment>
<feature type="transmembrane region" description="Helical" evidence="19">
    <location>
        <begin position="92"/>
        <end position="116"/>
    </location>
</feature>
<comment type="pathway">
    <text evidence="3">Protein modification; protein glycosylation.</text>
</comment>
<dbReference type="EMBL" id="BTGB01000009">
    <property type="protein sequence ID" value="GMM48827.1"/>
    <property type="molecule type" value="Genomic_DNA"/>
</dbReference>
<evidence type="ECO:0000256" key="10">
    <source>
        <dbReference type="ARBA" id="ARBA00022723"/>
    </source>
</evidence>
<feature type="transmembrane region" description="Helical" evidence="19">
    <location>
        <begin position="200"/>
        <end position="219"/>
    </location>
</feature>
<keyword evidence="12" id="KW-0460">Magnesium</keyword>
<evidence type="ECO:0000256" key="16">
    <source>
        <dbReference type="ARBA" id="ARBA00033238"/>
    </source>
</evidence>
<evidence type="ECO:0000256" key="6">
    <source>
        <dbReference type="ARBA" id="ARBA00017659"/>
    </source>
</evidence>
<feature type="transmembrane region" description="Helical" evidence="19">
    <location>
        <begin position="51"/>
        <end position="72"/>
    </location>
</feature>
<evidence type="ECO:0000256" key="7">
    <source>
        <dbReference type="ARBA" id="ARBA00022676"/>
    </source>
</evidence>
<feature type="transmembrane region" description="Helical" evidence="19">
    <location>
        <begin position="295"/>
        <end position="314"/>
    </location>
</feature>
<evidence type="ECO:0000313" key="21">
    <source>
        <dbReference type="Proteomes" id="UP001378960"/>
    </source>
</evidence>
<evidence type="ECO:0000256" key="14">
    <source>
        <dbReference type="ARBA" id="ARBA00023136"/>
    </source>
</evidence>
<name>A0AAV5RCA3_PICKL</name>
<dbReference type="GO" id="GO:0006488">
    <property type="term" value="P:dolichol-linked oligosaccharide biosynthetic process"/>
    <property type="evidence" value="ECO:0007669"/>
    <property type="project" value="InterPro"/>
</dbReference>
<evidence type="ECO:0000256" key="19">
    <source>
        <dbReference type="SAM" id="Phobius"/>
    </source>
</evidence>
<feature type="transmembrane region" description="Helical" evidence="19">
    <location>
        <begin position="270"/>
        <end position="289"/>
    </location>
</feature>
<keyword evidence="10" id="KW-0479">Metal-binding</keyword>
<dbReference type="InterPro" id="IPR033895">
    <property type="entry name" value="GPT"/>
</dbReference>
<comment type="subcellular location">
    <subcellularLocation>
        <location evidence="2">Endoplasmic reticulum membrane</location>
        <topology evidence="2">Multi-pass membrane protein</topology>
    </subcellularLocation>
</comment>
<evidence type="ECO:0000313" key="20">
    <source>
        <dbReference type="EMBL" id="GMM48827.1"/>
    </source>
</evidence>
<dbReference type="GO" id="GO:0003975">
    <property type="term" value="F:UDP-N-acetylglucosamine-dolichyl-phosphate N-acetylglucosaminephosphotransferase activity"/>
    <property type="evidence" value="ECO:0007669"/>
    <property type="project" value="UniProtKB-EC"/>
</dbReference>
<evidence type="ECO:0000256" key="18">
    <source>
        <dbReference type="ARBA" id="ARBA00045078"/>
    </source>
</evidence>
<feature type="transmembrane region" description="Helical" evidence="19">
    <location>
        <begin position="6"/>
        <end position="30"/>
    </location>
</feature>
<evidence type="ECO:0000256" key="13">
    <source>
        <dbReference type="ARBA" id="ARBA00022989"/>
    </source>
</evidence>
<evidence type="ECO:0000256" key="5">
    <source>
        <dbReference type="ARBA" id="ARBA00013225"/>
    </source>
</evidence>
<feature type="transmembrane region" description="Helical" evidence="19">
    <location>
        <begin position="172"/>
        <end position="193"/>
    </location>
</feature>
<keyword evidence="8" id="KW-0808">Transferase</keyword>
<evidence type="ECO:0000256" key="1">
    <source>
        <dbReference type="ARBA" id="ARBA00001946"/>
    </source>
</evidence>
<feature type="transmembrane region" description="Helical" evidence="19">
    <location>
        <begin position="239"/>
        <end position="258"/>
    </location>
</feature>
<evidence type="ECO:0000256" key="2">
    <source>
        <dbReference type="ARBA" id="ARBA00004477"/>
    </source>
</evidence>
<evidence type="ECO:0000256" key="17">
    <source>
        <dbReference type="ARBA" id="ARBA00044717"/>
    </source>
</evidence>
<evidence type="ECO:0000256" key="15">
    <source>
        <dbReference type="ARBA" id="ARBA00029567"/>
    </source>
</evidence>
<feature type="transmembrane region" description="Helical" evidence="19">
    <location>
        <begin position="415"/>
        <end position="435"/>
    </location>
</feature>
<proteinExistence type="inferred from homology"/>
<protein>
    <recommendedName>
        <fullName evidence="6">UDP-N-acetylglucosamine--dolichyl-phosphate N-acetylglucosaminephosphotransferase</fullName>
        <ecNumber evidence="5">2.7.8.15</ecNumber>
    </recommendedName>
    <alternativeName>
        <fullName evidence="15">GlcNAc-1-P transferase</fullName>
    </alternativeName>
    <alternativeName>
        <fullName evidence="16">N-acetylglucosamine-1-phosphate transferase</fullName>
    </alternativeName>
</protein>
<accession>A0AAV5RCA3</accession>
<dbReference type="Proteomes" id="UP001378960">
    <property type="component" value="Unassembled WGS sequence"/>
</dbReference>
<reference evidence="20 21" key="1">
    <citation type="journal article" date="2023" name="Elife">
        <title>Identification of key yeast species and microbe-microbe interactions impacting larval growth of Drosophila in the wild.</title>
        <authorList>
            <person name="Mure A."/>
            <person name="Sugiura Y."/>
            <person name="Maeda R."/>
            <person name="Honda K."/>
            <person name="Sakurai N."/>
            <person name="Takahashi Y."/>
            <person name="Watada M."/>
            <person name="Katoh T."/>
            <person name="Gotoh A."/>
            <person name="Gotoh Y."/>
            <person name="Taniguchi I."/>
            <person name="Nakamura K."/>
            <person name="Hayashi T."/>
            <person name="Katayama T."/>
            <person name="Uemura T."/>
            <person name="Hattori Y."/>
        </authorList>
    </citation>
    <scope>NUCLEOTIDE SEQUENCE [LARGE SCALE GENOMIC DNA]</scope>
    <source>
        <strain evidence="20 21">PK-24</strain>
    </source>
</reference>
<comment type="function">
    <text evidence="17">UDP-N-acetylglucosamine--dolichyl-phosphate N-acetylglucosaminephosphotransferase that operates in the biosynthetic pathway of dolichol-linked oligosaccharides, the glycan precursors employed in protein asparagine (N)-glycosylation. The assembly of dolichol-linked oligosaccharides begins on the cytosolic side of the endoplasmic reticulum membrane and finishes in its lumen. The sequential addition of sugars to dolichol pyrophosphate produces dolichol-linked oligosaccharides containing fourteen sugars, including two GlcNAcs, nine mannoses and three glucoses. Once assembled, the oligosaccharide is transferred from the lipid to nascent proteins by oligosaccharyltransferases. Catalyzes the initial step of dolichol-linked oligosaccharide biosynthesis, transfering GlcNAc-1-P from cytosolic UDP-GlcNAc onto the carrier lipid dolichyl phosphate (P-dolichol), yielding GlcNAc-P-P-dolichol embedded in the cytoplasmic leaflet of the endoplasmic reticulum membrane.</text>
</comment>
<dbReference type="PANTHER" id="PTHR10571">
    <property type="entry name" value="UDP-N-ACETYLGLUCOSAMINE--DOLICHYL-PHOSPHATE N-ACETYLGLUCOSAMINEPHOSPHOTRANSFERASE"/>
    <property type="match status" value="1"/>
</dbReference>
<evidence type="ECO:0000256" key="11">
    <source>
        <dbReference type="ARBA" id="ARBA00022824"/>
    </source>
</evidence>
<comment type="caution">
    <text evidence="20">The sequence shown here is derived from an EMBL/GenBank/DDBJ whole genome shotgun (WGS) entry which is preliminary data.</text>
</comment>
<dbReference type="GO" id="GO:0005789">
    <property type="term" value="C:endoplasmic reticulum membrane"/>
    <property type="evidence" value="ECO:0007669"/>
    <property type="project" value="UniProtKB-SubCell"/>
</dbReference>
<evidence type="ECO:0000256" key="12">
    <source>
        <dbReference type="ARBA" id="ARBA00022842"/>
    </source>
</evidence>
<keyword evidence="13 19" id="KW-1133">Transmembrane helix</keyword>
<feature type="transmembrane region" description="Helical" evidence="19">
    <location>
        <begin position="128"/>
        <end position="144"/>
    </location>
</feature>
<dbReference type="PANTHER" id="PTHR10571:SF0">
    <property type="entry name" value="UDP-N-ACETYLGLUCOSAMINE--DOLICHYL-PHOSPHATE N-ACETYLGLUCOSAMINEPHOSPHOTRANSFERASE"/>
    <property type="match status" value="1"/>
</dbReference>
<dbReference type="AlphaFoldDB" id="A0AAV5RCA3"/>
<sequence length="447" mass="50973">MHPTIATSVLAIIGYFTITNIIPQASPFFIHRGLFGKDMSKRGKPIIPESIGIIPAITYLFIMFLSIPFFFIKSSTGGKFNNLISLNNSTDTWLSSLPSYLSSMLSLESMILLGLIDDLFDIRWRHKFFLPAIASIPLIIIYYLEFNKTSILIPNFISNYLQLNSNSIDLGIFYYIYMFSISIFCPNSINILAGINGIEVGQTIIIAILLILNDLYYILGHHLLSGNSLLLQSAYEIHIFSLSLLIPFISISIALFNFNKYPSKVFVGDTWCYFSGMVFAVLGISGHYAKTLMLFFIPQIINFIYSSPQLFGLIPCPRHRLPKFNEIDGLMYNSFTEYFNNEIDDINNEKKKPILKSYLKPILSLLSKLKLIKLEYNEKGDIIKSSNLTLINLVIIWFGPHNEGELCSLIMKLQFFVGFTMLVLRHSIAPIIFGFDNSWSMLNRFYI</sequence>
<dbReference type="GO" id="GO:0016757">
    <property type="term" value="F:glycosyltransferase activity"/>
    <property type="evidence" value="ECO:0007669"/>
    <property type="project" value="UniProtKB-KW"/>
</dbReference>
<dbReference type="InterPro" id="IPR000715">
    <property type="entry name" value="Glycosyl_transferase_4"/>
</dbReference>
<keyword evidence="11" id="KW-0256">Endoplasmic reticulum</keyword>
<keyword evidence="14 19" id="KW-0472">Membrane</keyword>
<gene>
    <name evidence="20" type="ORF">DAPK24_054250</name>
</gene>
<keyword evidence="7" id="KW-0328">Glycosyltransferase</keyword>
<comment type="catalytic activity">
    <reaction evidence="18">
        <text>a di-trans,poly-cis-dolichyl phosphate + UDP-N-acetyl-alpha-D-glucosamine = an N-acetyl-alpha-D-glucosaminyl-diphospho-di-trans,poly-cis-dolichol + UMP</text>
        <dbReference type="Rhea" id="RHEA:13289"/>
        <dbReference type="Rhea" id="RHEA-COMP:19498"/>
        <dbReference type="Rhea" id="RHEA-COMP:19507"/>
        <dbReference type="ChEBI" id="CHEBI:57683"/>
        <dbReference type="ChEBI" id="CHEBI:57705"/>
        <dbReference type="ChEBI" id="CHEBI:57865"/>
        <dbReference type="ChEBI" id="CHEBI:58427"/>
        <dbReference type="EC" id="2.7.8.15"/>
    </reaction>
    <physiologicalReaction direction="left-to-right" evidence="18">
        <dbReference type="Rhea" id="RHEA:13290"/>
    </physiologicalReaction>
</comment>
<keyword evidence="9 19" id="KW-0812">Transmembrane</keyword>
<comment type="cofactor">
    <cofactor evidence="1">
        <name>Mg(2+)</name>
        <dbReference type="ChEBI" id="CHEBI:18420"/>
    </cofactor>
</comment>
<dbReference type="Pfam" id="PF00953">
    <property type="entry name" value="Glycos_transf_4"/>
    <property type="match status" value="1"/>
</dbReference>